<dbReference type="Gene3D" id="3.40.50.2020">
    <property type="match status" value="1"/>
</dbReference>
<proteinExistence type="inferred from homology"/>
<keyword evidence="4 5" id="KW-0804">Transcription</keyword>
<keyword evidence="2 5" id="KW-0806">Transcription termination</keyword>
<dbReference type="EMBL" id="AZDU01000025">
    <property type="protein sequence ID" value="KRL01597.1"/>
    <property type="molecule type" value="Genomic_DNA"/>
</dbReference>
<gene>
    <name evidence="5" type="primary">pyrR</name>
    <name evidence="7" type="ORF">FC20_GL000835</name>
</gene>
<dbReference type="NCBIfam" id="NF003548">
    <property type="entry name" value="PRK05205.1-4"/>
    <property type="match status" value="1"/>
</dbReference>
<sequence>MGFERKSKIMNKKIMDEAGIRRALTRMSYEIVERNQGTENLVLIGIKTRGWYLAERMGERLAKIEGRQLPVLPLDISAYRDDLDAEAKKQAIKSFDTSFDLTDKTVILVDDVLYTGRTIRAALDAIMDQGRPSKIALAVLIDRGHRELPIRPDFVGKNIPTAASEDVQVLVKEIDDQDAVEIDEE</sequence>
<dbReference type="InterPro" id="IPR023050">
    <property type="entry name" value="PyrR"/>
</dbReference>
<dbReference type="FunFam" id="3.40.50.2020:FF:000020">
    <property type="entry name" value="Bifunctional protein PyrR"/>
    <property type="match status" value="1"/>
</dbReference>
<dbReference type="Pfam" id="PF00156">
    <property type="entry name" value="Pribosyltran"/>
    <property type="match status" value="1"/>
</dbReference>
<dbReference type="InterPro" id="IPR029057">
    <property type="entry name" value="PRTase-like"/>
</dbReference>
<feature type="short sequence motif" description="PRPP-binding" evidence="5">
    <location>
        <begin position="106"/>
        <end position="118"/>
    </location>
</feature>
<dbReference type="HAMAP" id="MF_01219">
    <property type="entry name" value="PyrR"/>
    <property type="match status" value="1"/>
</dbReference>
<dbReference type="STRING" id="1293597.FC20_GL000835"/>
<comment type="function">
    <text evidence="5">Regulates transcriptional attenuation of the pyrimidine nucleotide (pyr) operon by binding in a uridine-dependent manner to specific sites on pyr mRNA. This disrupts an antiterminator hairpin in the RNA and favors formation of a downstream transcription terminator, leading to a reduced expression of downstream genes.</text>
</comment>
<dbReference type="PANTHER" id="PTHR11608">
    <property type="entry name" value="BIFUNCTIONAL PROTEIN PYRR"/>
    <property type="match status" value="1"/>
</dbReference>
<name>A0A0R1M0S3_9LACO</name>
<comment type="caution">
    <text evidence="7">The sequence shown here is derived from an EMBL/GenBank/DDBJ whole genome shotgun (WGS) entry which is preliminary data.</text>
</comment>
<comment type="function">
    <text evidence="5">Also displays a weak uracil phosphoribosyltransferase activity which is not physiologically significant.</text>
</comment>
<dbReference type="InterPro" id="IPR000836">
    <property type="entry name" value="PRTase_dom"/>
</dbReference>
<evidence type="ECO:0000256" key="5">
    <source>
        <dbReference type="HAMAP-Rule" id="MF_01219"/>
    </source>
</evidence>
<dbReference type="AlphaFoldDB" id="A0A0R1M0S3"/>
<dbReference type="GO" id="GO:0004845">
    <property type="term" value="F:uracil phosphoribosyltransferase activity"/>
    <property type="evidence" value="ECO:0007669"/>
    <property type="project" value="UniProtKB-UniRule"/>
</dbReference>
<reference evidence="7 8" key="1">
    <citation type="journal article" date="2015" name="Genome Announc.">
        <title>Expanding the biotechnology potential of lactobacilli through comparative genomics of 213 strains and associated genera.</title>
        <authorList>
            <person name="Sun Z."/>
            <person name="Harris H.M."/>
            <person name="McCann A."/>
            <person name="Guo C."/>
            <person name="Argimon S."/>
            <person name="Zhang W."/>
            <person name="Yang X."/>
            <person name="Jeffery I.B."/>
            <person name="Cooney J.C."/>
            <person name="Kagawa T.F."/>
            <person name="Liu W."/>
            <person name="Song Y."/>
            <person name="Salvetti E."/>
            <person name="Wrobel A."/>
            <person name="Rasinkangas P."/>
            <person name="Parkhill J."/>
            <person name="Rea M.C."/>
            <person name="O'Sullivan O."/>
            <person name="Ritari J."/>
            <person name="Douillard F.P."/>
            <person name="Paul Ross R."/>
            <person name="Yang R."/>
            <person name="Briner A.E."/>
            <person name="Felis G.E."/>
            <person name="de Vos W.M."/>
            <person name="Barrangou R."/>
            <person name="Klaenhammer T.R."/>
            <person name="Caufield P.W."/>
            <person name="Cui Y."/>
            <person name="Zhang H."/>
            <person name="O'Toole P.W."/>
        </authorList>
    </citation>
    <scope>NUCLEOTIDE SEQUENCE [LARGE SCALE GENOMIC DNA]</scope>
    <source>
        <strain evidence="7 8">DSM 19284</strain>
    </source>
</reference>
<dbReference type="GO" id="GO:0003723">
    <property type="term" value="F:RNA binding"/>
    <property type="evidence" value="ECO:0007669"/>
    <property type="project" value="UniProtKB-UniRule"/>
</dbReference>
<accession>A0A0R1M0S3</accession>
<evidence type="ECO:0000313" key="8">
    <source>
        <dbReference type="Proteomes" id="UP000051074"/>
    </source>
</evidence>
<comment type="catalytic activity">
    <reaction evidence="5">
        <text>UMP + diphosphate = 5-phospho-alpha-D-ribose 1-diphosphate + uracil</text>
        <dbReference type="Rhea" id="RHEA:13017"/>
        <dbReference type="ChEBI" id="CHEBI:17568"/>
        <dbReference type="ChEBI" id="CHEBI:33019"/>
        <dbReference type="ChEBI" id="CHEBI:57865"/>
        <dbReference type="ChEBI" id="CHEBI:58017"/>
        <dbReference type="EC" id="2.4.2.9"/>
    </reaction>
</comment>
<keyword evidence="5" id="KW-0694">RNA-binding</keyword>
<protein>
    <recommendedName>
        <fullName evidence="5">Bifunctional protein PyrR</fullName>
    </recommendedName>
    <domain>
        <recommendedName>
            <fullName evidence="5">Pyrimidine operon regulatory protein</fullName>
        </recommendedName>
    </domain>
    <domain>
        <recommendedName>
            <fullName evidence="5">Uracil phosphoribosyltransferase</fullName>
            <shortName evidence="5">UPRTase</shortName>
            <ecNumber evidence="5">2.4.2.9</ecNumber>
        </recommendedName>
    </domain>
</protein>
<comment type="subunit">
    <text evidence="5">Homodimer and homohexamer; in equilibrium.</text>
</comment>
<evidence type="ECO:0000256" key="4">
    <source>
        <dbReference type="ARBA" id="ARBA00023163"/>
    </source>
</evidence>
<evidence type="ECO:0000256" key="1">
    <source>
        <dbReference type="ARBA" id="ARBA00005565"/>
    </source>
</evidence>
<keyword evidence="8" id="KW-1185">Reference proteome</keyword>
<evidence type="ECO:0000256" key="3">
    <source>
        <dbReference type="ARBA" id="ARBA00023015"/>
    </source>
</evidence>
<evidence type="ECO:0000256" key="2">
    <source>
        <dbReference type="ARBA" id="ARBA00022472"/>
    </source>
</evidence>
<keyword evidence="3 5" id="KW-0805">Transcription regulation</keyword>
<dbReference type="PANTHER" id="PTHR11608:SF0">
    <property type="entry name" value="BIFUNCTIONAL PROTEIN PYRR"/>
    <property type="match status" value="1"/>
</dbReference>
<evidence type="ECO:0000313" key="7">
    <source>
        <dbReference type="EMBL" id="KRL01597.1"/>
    </source>
</evidence>
<dbReference type="InterPro" id="IPR050137">
    <property type="entry name" value="PyrR_bifunctional"/>
</dbReference>
<comment type="similarity">
    <text evidence="1 5">Belongs to the purine/pyrimidine phosphoribosyltransferase family. PyrR subfamily.</text>
</comment>
<organism evidence="7 8">
    <name type="scientific">Lactobacillus equicursoris DSM 19284 = JCM 14600 = CIP 110162</name>
    <dbReference type="NCBI Taxonomy" id="1293597"/>
    <lineage>
        <taxon>Bacteria</taxon>
        <taxon>Bacillati</taxon>
        <taxon>Bacillota</taxon>
        <taxon>Bacilli</taxon>
        <taxon>Lactobacillales</taxon>
        <taxon>Lactobacillaceae</taxon>
        <taxon>Lactobacillus</taxon>
    </lineage>
</organism>
<dbReference type="PATRIC" id="fig|1293597.4.peg.907"/>
<dbReference type="eggNOG" id="COG2065">
    <property type="taxonomic scope" value="Bacteria"/>
</dbReference>
<dbReference type="SUPFAM" id="SSF53271">
    <property type="entry name" value="PRTase-like"/>
    <property type="match status" value="1"/>
</dbReference>
<keyword evidence="5" id="KW-0808">Transferase</keyword>
<dbReference type="GO" id="GO:0006353">
    <property type="term" value="P:DNA-templated transcription termination"/>
    <property type="evidence" value="ECO:0007669"/>
    <property type="project" value="UniProtKB-UniRule"/>
</dbReference>
<dbReference type="NCBIfam" id="NF003549">
    <property type="entry name" value="PRK05205.1-5"/>
    <property type="match status" value="1"/>
</dbReference>
<dbReference type="EC" id="2.4.2.9" evidence="5"/>
<evidence type="ECO:0000259" key="6">
    <source>
        <dbReference type="Pfam" id="PF00156"/>
    </source>
</evidence>
<keyword evidence="5" id="KW-0328">Glycosyltransferase</keyword>
<dbReference type="CDD" id="cd06223">
    <property type="entry name" value="PRTases_typeI"/>
    <property type="match status" value="1"/>
</dbReference>
<dbReference type="Proteomes" id="UP000051074">
    <property type="component" value="Unassembled WGS sequence"/>
</dbReference>
<feature type="domain" description="Phosphoribosyltransferase" evidence="6">
    <location>
        <begin position="14"/>
        <end position="160"/>
    </location>
</feature>